<comment type="caution">
    <text evidence="1">The sequence shown here is derived from an EMBL/GenBank/DDBJ whole genome shotgun (WGS) entry which is preliminary data.</text>
</comment>
<evidence type="ECO:0000313" key="1">
    <source>
        <dbReference type="EMBL" id="RWS23676.1"/>
    </source>
</evidence>
<keyword evidence="2" id="KW-1185">Reference proteome</keyword>
<dbReference type="InterPro" id="IPR032675">
    <property type="entry name" value="LRR_dom_sf"/>
</dbReference>
<dbReference type="Gene3D" id="3.80.10.10">
    <property type="entry name" value="Ribonuclease Inhibitor"/>
    <property type="match status" value="1"/>
</dbReference>
<dbReference type="Proteomes" id="UP000288716">
    <property type="component" value="Unassembled WGS sequence"/>
</dbReference>
<dbReference type="VEuPathDB" id="VectorBase:LDEU008364"/>
<proteinExistence type="predicted"/>
<name>A0A443S7Z1_9ACAR</name>
<accession>A0A443S7Z1</accession>
<organism evidence="1 2">
    <name type="scientific">Leptotrombidium deliense</name>
    <dbReference type="NCBI Taxonomy" id="299467"/>
    <lineage>
        <taxon>Eukaryota</taxon>
        <taxon>Metazoa</taxon>
        <taxon>Ecdysozoa</taxon>
        <taxon>Arthropoda</taxon>
        <taxon>Chelicerata</taxon>
        <taxon>Arachnida</taxon>
        <taxon>Acari</taxon>
        <taxon>Acariformes</taxon>
        <taxon>Trombidiformes</taxon>
        <taxon>Prostigmata</taxon>
        <taxon>Anystina</taxon>
        <taxon>Parasitengona</taxon>
        <taxon>Trombiculoidea</taxon>
        <taxon>Trombiculidae</taxon>
        <taxon>Leptotrombidium</taxon>
    </lineage>
</organism>
<reference evidence="1 2" key="1">
    <citation type="journal article" date="2018" name="Gigascience">
        <title>Genomes of trombidid mites reveal novel predicted allergens and laterally-transferred genes associated with secondary metabolism.</title>
        <authorList>
            <person name="Dong X."/>
            <person name="Chaisiri K."/>
            <person name="Xia D."/>
            <person name="Armstrong S.D."/>
            <person name="Fang Y."/>
            <person name="Donnelly M.J."/>
            <person name="Kadowaki T."/>
            <person name="McGarry J.W."/>
            <person name="Darby A.C."/>
            <person name="Makepeace B.L."/>
        </authorList>
    </citation>
    <scope>NUCLEOTIDE SEQUENCE [LARGE SCALE GENOMIC DNA]</scope>
    <source>
        <strain evidence="1">UoL-UT</strain>
    </source>
</reference>
<gene>
    <name evidence="1" type="ORF">B4U80_13336</name>
</gene>
<evidence type="ECO:0000313" key="2">
    <source>
        <dbReference type="Proteomes" id="UP000288716"/>
    </source>
</evidence>
<sequence>MNRLFFELNEESSALKVSSWKEVDFFLRACGKMESVEFFDCLFEDNWRLNQIAEKIASVITLRFYFFMDLFVSHTSTNEMNLQNLISKTSVVKHFTLIFDNSGRLDERRSKMNLITDEILMRNSHIQTLQLRADNMKFNCALLPALREFNVRLSEGFILPENALSQLLSTSKNTLEMLRYPIMTKEDFEIMTQFTKITDLRLVIYNMNNDGFRRLKFENLLQLQLKIWESDAGVNVDGESVMSVIYRNKHLKVLHLRLPSWKNGDAQVNISNISDNCKELEYVALHPFVAFELCLQSLSTLPKLEYLELGGCYSLKDDSMADFVNQSPLLRGIALYESPEEKYITLESMKIKAHNNQSKYYFARLPVPQALEDGAPENLKVKVEDCNLWNTAVRRWNHFFLVDDNSVYNDDFLAWKQNAEHFLDSIYIDLNDELYFG</sequence>
<protein>
    <submittedName>
        <fullName evidence="1">Uncharacterized protein</fullName>
    </submittedName>
</protein>
<dbReference type="SUPFAM" id="SSF52047">
    <property type="entry name" value="RNI-like"/>
    <property type="match status" value="2"/>
</dbReference>
<dbReference type="AlphaFoldDB" id="A0A443S7Z1"/>
<dbReference type="EMBL" id="NCKV01006070">
    <property type="protein sequence ID" value="RWS23676.1"/>
    <property type="molecule type" value="Genomic_DNA"/>
</dbReference>